<feature type="region of interest" description="Disordered" evidence="1">
    <location>
        <begin position="34"/>
        <end position="296"/>
    </location>
</feature>
<organism evidence="2 3">
    <name type="scientific">Lasiosphaeris hirsuta</name>
    <dbReference type="NCBI Taxonomy" id="260670"/>
    <lineage>
        <taxon>Eukaryota</taxon>
        <taxon>Fungi</taxon>
        <taxon>Dikarya</taxon>
        <taxon>Ascomycota</taxon>
        <taxon>Pezizomycotina</taxon>
        <taxon>Sordariomycetes</taxon>
        <taxon>Sordariomycetidae</taxon>
        <taxon>Sordariales</taxon>
        <taxon>Lasiosphaeriaceae</taxon>
        <taxon>Lasiosphaeris</taxon>
    </lineage>
</organism>
<proteinExistence type="predicted"/>
<reference evidence="2" key="1">
    <citation type="submission" date="2023-06" db="EMBL/GenBank/DDBJ databases">
        <title>Genome-scale phylogeny and comparative genomics of the fungal order Sordariales.</title>
        <authorList>
            <consortium name="Lawrence Berkeley National Laboratory"/>
            <person name="Hensen N."/>
            <person name="Bonometti L."/>
            <person name="Westerberg I."/>
            <person name="Brannstrom I.O."/>
            <person name="Guillou S."/>
            <person name="Cros-Aarteil S."/>
            <person name="Calhoun S."/>
            <person name="Haridas S."/>
            <person name="Kuo A."/>
            <person name="Mondo S."/>
            <person name="Pangilinan J."/>
            <person name="Riley R."/>
            <person name="Labutti K."/>
            <person name="Andreopoulos B."/>
            <person name="Lipzen A."/>
            <person name="Chen C."/>
            <person name="Yanf M."/>
            <person name="Daum C."/>
            <person name="Ng V."/>
            <person name="Clum A."/>
            <person name="Steindorff A."/>
            <person name="Ohm R."/>
            <person name="Martin F."/>
            <person name="Silar P."/>
            <person name="Natvig D."/>
            <person name="Lalanne C."/>
            <person name="Gautier V."/>
            <person name="Ament-Velasquez S.L."/>
            <person name="Kruys A."/>
            <person name="Hutchinson M.I."/>
            <person name="Powell A.J."/>
            <person name="Barry K."/>
            <person name="Miller A.N."/>
            <person name="Grigoriev I.V."/>
            <person name="Debuchy R."/>
            <person name="Gladieux P."/>
            <person name="Thoren M.H."/>
            <person name="Johannesson H."/>
        </authorList>
    </citation>
    <scope>NUCLEOTIDE SEQUENCE</scope>
    <source>
        <strain evidence="2">SMH4607-1</strain>
    </source>
</reference>
<sequence>MFSARGRSGPSTGTPATVQCQKCLKRGHYSYECKAAPQERPYVPRPSRTQQLRNPKLLPKLTNEVPDVLQRKKGVADEELAKKEAERARKRELEKEDSPTPRDSPPKRRRSYSSDSVSTISTRSPSPVTRRASRSPLRASRDPRDSRDVSPRPFVGRKRSVNSDDRYSSRASRSPERHLSTGISPVRRRSPSPHPGRPAAYYSRDHGKVSPPRRGYSRSISRSRSPVRSPARSTVRRDGRREQLKTGRYRDRNDHIPRDTGAPPRPPQRQPSPPRERSLSPFSKRLALTQAMNMGR</sequence>
<comment type="caution">
    <text evidence="2">The sequence shown here is derived from an EMBL/GenBank/DDBJ whole genome shotgun (WGS) entry which is preliminary data.</text>
</comment>
<feature type="compositionally biased region" description="Basic and acidic residues" evidence="1">
    <location>
        <begin position="161"/>
        <end position="179"/>
    </location>
</feature>
<dbReference type="Proteomes" id="UP001172102">
    <property type="component" value="Unassembled WGS sequence"/>
</dbReference>
<accession>A0AA40APQ3</accession>
<feature type="compositionally biased region" description="Basic and acidic residues" evidence="1">
    <location>
        <begin position="139"/>
        <end position="150"/>
    </location>
</feature>
<feature type="compositionally biased region" description="Basic and acidic residues" evidence="1">
    <location>
        <begin position="235"/>
        <end position="258"/>
    </location>
</feature>
<protein>
    <submittedName>
        <fullName evidence="2">Zinc knuckle-domain-containing protein</fullName>
    </submittedName>
</protein>
<feature type="compositionally biased region" description="Low complexity" evidence="1">
    <location>
        <begin position="113"/>
        <end position="138"/>
    </location>
</feature>
<name>A0AA40APQ3_9PEZI</name>
<evidence type="ECO:0000256" key="1">
    <source>
        <dbReference type="SAM" id="MobiDB-lite"/>
    </source>
</evidence>
<dbReference type="AlphaFoldDB" id="A0AA40APQ3"/>
<feature type="compositionally biased region" description="Low complexity" evidence="1">
    <location>
        <begin position="210"/>
        <end position="233"/>
    </location>
</feature>
<feature type="compositionally biased region" description="Pro residues" evidence="1">
    <location>
        <begin position="263"/>
        <end position="273"/>
    </location>
</feature>
<evidence type="ECO:0000313" key="3">
    <source>
        <dbReference type="Proteomes" id="UP001172102"/>
    </source>
</evidence>
<dbReference type="EMBL" id="JAUKUA010000003">
    <property type="protein sequence ID" value="KAK0719687.1"/>
    <property type="molecule type" value="Genomic_DNA"/>
</dbReference>
<feature type="compositionally biased region" description="Basic and acidic residues" evidence="1">
    <location>
        <begin position="74"/>
        <end position="106"/>
    </location>
</feature>
<gene>
    <name evidence="2" type="ORF">B0H67DRAFT_160892</name>
</gene>
<dbReference type="Pfam" id="PF13917">
    <property type="entry name" value="zf-CCHC_3"/>
    <property type="match status" value="1"/>
</dbReference>
<keyword evidence="3" id="KW-1185">Reference proteome</keyword>
<evidence type="ECO:0000313" key="2">
    <source>
        <dbReference type="EMBL" id="KAK0719687.1"/>
    </source>
</evidence>